<dbReference type="Pfam" id="PF07070">
    <property type="entry name" value="Spo0M"/>
    <property type="match status" value="1"/>
</dbReference>
<feature type="region of interest" description="Disordered" evidence="1">
    <location>
        <begin position="1"/>
        <end position="22"/>
    </location>
</feature>
<comment type="caution">
    <text evidence="2">The sequence shown here is derived from an EMBL/GenBank/DDBJ whole genome shotgun (WGS) entry which is preliminary data.</text>
</comment>
<reference evidence="3" key="1">
    <citation type="submission" date="2018-09" db="EMBL/GenBank/DDBJ databases">
        <authorList>
            <person name="Livingstone P.G."/>
            <person name="Whitworth D.E."/>
        </authorList>
    </citation>
    <scope>NUCLEOTIDE SEQUENCE [LARGE SCALE GENOMIC DNA]</scope>
    <source>
        <strain evidence="3">CA043D</strain>
    </source>
</reference>
<dbReference type="InterPro" id="IPR009776">
    <property type="entry name" value="Spore_0_M"/>
</dbReference>
<organism evidence="2 3">
    <name type="scientific">Corallococcus carmarthensis</name>
    <dbReference type="NCBI Taxonomy" id="2316728"/>
    <lineage>
        <taxon>Bacteria</taxon>
        <taxon>Pseudomonadati</taxon>
        <taxon>Myxococcota</taxon>
        <taxon>Myxococcia</taxon>
        <taxon>Myxococcales</taxon>
        <taxon>Cystobacterineae</taxon>
        <taxon>Myxococcaceae</taxon>
        <taxon>Corallococcus</taxon>
    </lineage>
</organism>
<sequence>MKGRQPDTQSFAAPPSGLCRPQRTPMPFMKMLARLGIGSARVDTRLEHDTVRAGGDLRGLVHVQGGHTPQRIDRIDLHLMAQYLQRDNDRRSALNAVVRTWRISNPFTLQPREEREIPFSLRVPAHTPITERGTPVWIKTALDIDNALNPEDSDRIHVLPHPSLQTVLEAVQQLGFQWRNAYCEAGSPLGRDEPFVQELEFHAGPEWKGPPRTLALLPFPQDDALELVLDLDRGPRGLTSLLEGTPLDGGRRHRRVLSSSDLSSGTGAVAALLTSYLRGEA</sequence>
<dbReference type="AlphaFoldDB" id="A0A3A8JYS3"/>
<accession>A0A3A8JYS3</accession>
<keyword evidence="3" id="KW-1185">Reference proteome</keyword>
<dbReference type="PANTHER" id="PTHR40053:SF1">
    <property type="entry name" value="SPORULATION-CONTROL PROTEIN SPO0M"/>
    <property type="match status" value="1"/>
</dbReference>
<evidence type="ECO:0000313" key="3">
    <source>
        <dbReference type="Proteomes" id="UP000268313"/>
    </source>
</evidence>
<proteinExistence type="predicted"/>
<dbReference type="PANTHER" id="PTHR40053">
    <property type="entry name" value="SPORULATION-CONTROL PROTEIN SPO0M"/>
    <property type="match status" value="1"/>
</dbReference>
<feature type="compositionally biased region" description="Polar residues" evidence="1">
    <location>
        <begin position="1"/>
        <end position="11"/>
    </location>
</feature>
<evidence type="ECO:0000256" key="1">
    <source>
        <dbReference type="SAM" id="MobiDB-lite"/>
    </source>
</evidence>
<name>A0A3A8JYS3_9BACT</name>
<gene>
    <name evidence="2" type="ORF">D7X32_32950</name>
</gene>
<protein>
    <submittedName>
        <fullName evidence="2">Sporulation protein SpoOM</fullName>
    </submittedName>
</protein>
<evidence type="ECO:0000313" key="2">
    <source>
        <dbReference type="EMBL" id="RKG97364.1"/>
    </source>
</evidence>
<dbReference type="EMBL" id="RAWE01000178">
    <property type="protein sequence ID" value="RKG97364.1"/>
    <property type="molecule type" value="Genomic_DNA"/>
</dbReference>
<dbReference type="Proteomes" id="UP000268313">
    <property type="component" value="Unassembled WGS sequence"/>
</dbReference>